<reference evidence="1 2" key="1">
    <citation type="submission" date="2020-09" db="EMBL/GenBank/DDBJ databases">
        <title>De no assembly of potato wild relative species, Solanum commersonii.</title>
        <authorList>
            <person name="Cho K."/>
        </authorList>
    </citation>
    <scope>NUCLEOTIDE SEQUENCE [LARGE SCALE GENOMIC DNA]</scope>
    <source>
        <strain evidence="1">LZ3.2</strain>
        <tissue evidence="1">Leaf</tissue>
    </source>
</reference>
<accession>A0A9J5ZUJ4</accession>
<dbReference type="Proteomes" id="UP000824120">
    <property type="component" value="Chromosome 3"/>
</dbReference>
<dbReference type="AlphaFoldDB" id="A0A9J5ZUJ4"/>
<comment type="caution">
    <text evidence="1">The sequence shown here is derived from an EMBL/GenBank/DDBJ whole genome shotgun (WGS) entry which is preliminary data.</text>
</comment>
<keyword evidence="2" id="KW-1185">Reference proteome</keyword>
<protein>
    <submittedName>
        <fullName evidence="1">Uncharacterized protein</fullName>
    </submittedName>
</protein>
<sequence>MLPHIQLERVNGLRRRLCLIAANRCLRETDLIWEHNFTLLLDSQLLTAPFRYFCPFYFFTSFGHLQLVLASQDYSGHDP</sequence>
<name>A0A9J5ZUJ4_SOLCO</name>
<evidence type="ECO:0000313" key="1">
    <source>
        <dbReference type="EMBL" id="KAG5615905.1"/>
    </source>
</evidence>
<organism evidence="1 2">
    <name type="scientific">Solanum commersonii</name>
    <name type="common">Commerson's wild potato</name>
    <name type="synonym">Commerson's nightshade</name>
    <dbReference type="NCBI Taxonomy" id="4109"/>
    <lineage>
        <taxon>Eukaryota</taxon>
        <taxon>Viridiplantae</taxon>
        <taxon>Streptophyta</taxon>
        <taxon>Embryophyta</taxon>
        <taxon>Tracheophyta</taxon>
        <taxon>Spermatophyta</taxon>
        <taxon>Magnoliopsida</taxon>
        <taxon>eudicotyledons</taxon>
        <taxon>Gunneridae</taxon>
        <taxon>Pentapetalae</taxon>
        <taxon>asterids</taxon>
        <taxon>lamiids</taxon>
        <taxon>Solanales</taxon>
        <taxon>Solanaceae</taxon>
        <taxon>Solanoideae</taxon>
        <taxon>Solaneae</taxon>
        <taxon>Solanum</taxon>
    </lineage>
</organism>
<gene>
    <name evidence="1" type="ORF">H5410_015729</name>
</gene>
<evidence type="ECO:0000313" key="2">
    <source>
        <dbReference type="Proteomes" id="UP000824120"/>
    </source>
</evidence>
<dbReference type="EMBL" id="JACXVP010000003">
    <property type="protein sequence ID" value="KAG5615905.1"/>
    <property type="molecule type" value="Genomic_DNA"/>
</dbReference>
<proteinExistence type="predicted"/>